<dbReference type="PANTHER" id="PTHR36922:SF1">
    <property type="entry name" value="DUF1993 DOMAIN-CONTAINING PROTEIN"/>
    <property type="match status" value="1"/>
</dbReference>
<dbReference type="InterPro" id="IPR034660">
    <property type="entry name" value="DinB/YfiT-like"/>
</dbReference>
<name>A0ABP9C5A7_9GAMM</name>
<dbReference type="EMBL" id="BAABJE010000018">
    <property type="protein sequence ID" value="GAA4804290.1"/>
    <property type="molecule type" value="Genomic_DNA"/>
</dbReference>
<gene>
    <name evidence="1" type="ORF">GCM10023307_33800</name>
</gene>
<evidence type="ECO:0000313" key="1">
    <source>
        <dbReference type="EMBL" id="GAA4804290.1"/>
    </source>
</evidence>
<dbReference type="RefSeq" id="WP_345304534.1">
    <property type="nucleotide sequence ID" value="NZ_BAABJE010000018.1"/>
</dbReference>
<dbReference type="InterPro" id="IPR018531">
    <property type="entry name" value="DUF1993"/>
</dbReference>
<dbReference type="Proteomes" id="UP001499959">
    <property type="component" value="Unassembled WGS sequence"/>
</dbReference>
<dbReference type="SUPFAM" id="SSF109854">
    <property type="entry name" value="DinB/YfiT-like putative metalloenzymes"/>
    <property type="match status" value="1"/>
</dbReference>
<accession>A0ABP9C5A7</accession>
<dbReference type="PANTHER" id="PTHR36922">
    <property type="entry name" value="BLL2446 PROTEIN"/>
    <property type="match status" value="1"/>
</dbReference>
<organism evidence="1 2">
    <name type="scientific">Lysobacter hankyongensis</name>
    <dbReference type="NCBI Taxonomy" id="1176535"/>
    <lineage>
        <taxon>Bacteria</taxon>
        <taxon>Pseudomonadati</taxon>
        <taxon>Pseudomonadota</taxon>
        <taxon>Gammaproteobacteria</taxon>
        <taxon>Lysobacterales</taxon>
        <taxon>Lysobacteraceae</taxon>
        <taxon>Lysobacter</taxon>
    </lineage>
</organism>
<proteinExistence type="predicted"/>
<reference evidence="2" key="1">
    <citation type="journal article" date="2019" name="Int. J. Syst. Evol. Microbiol.">
        <title>The Global Catalogue of Microorganisms (GCM) 10K type strain sequencing project: providing services to taxonomists for standard genome sequencing and annotation.</title>
        <authorList>
            <consortium name="The Broad Institute Genomics Platform"/>
            <consortium name="The Broad Institute Genome Sequencing Center for Infectious Disease"/>
            <person name="Wu L."/>
            <person name="Ma J."/>
        </authorList>
    </citation>
    <scope>NUCLEOTIDE SEQUENCE [LARGE SCALE GENOMIC DNA]</scope>
    <source>
        <strain evidence="2">JCM 18204</strain>
    </source>
</reference>
<protein>
    <submittedName>
        <fullName evidence="1">DUF1993 domain-containing protein</fullName>
    </submittedName>
</protein>
<dbReference type="Gene3D" id="1.20.120.450">
    <property type="entry name" value="dinb family like domain"/>
    <property type="match status" value="1"/>
</dbReference>
<dbReference type="Pfam" id="PF09351">
    <property type="entry name" value="DUF1993"/>
    <property type="match status" value="1"/>
</dbReference>
<evidence type="ECO:0000313" key="2">
    <source>
        <dbReference type="Proteomes" id="UP001499959"/>
    </source>
</evidence>
<keyword evidence="2" id="KW-1185">Reference proteome</keyword>
<sequence>MSLAIHDDIVPALARALQQLRHVLQKGQTHAEANGWDPAVLLGMRLAPDMIPLTRQVQIATDIAKFAAARLTGTDAPIFEDTETTFAELDARLQRAIDYLASVPAAAFEGAEDRAVTMPTRTNGDLHFDGRGYLLTFVVPNVYFHCTIAYALLRHAGVPLGKMDFIGAIGRR</sequence>
<comment type="caution">
    <text evidence="1">The sequence shown here is derived from an EMBL/GenBank/DDBJ whole genome shotgun (WGS) entry which is preliminary data.</text>
</comment>